<dbReference type="Gene3D" id="3.90.1720.10">
    <property type="entry name" value="endopeptidase domain like (from Nostoc punctiforme)"/>
    <property type="match status" value="1"/>
</dbReference>
<dbReference type="GO" id="GO:0008234">
    <property type="term" value="F:cysteine-type peptidase activity"/>
    <property type="evidence" value="ECO:0007669"/>
    <property type="project" value="UniProtKB-KW"/>
</dbReference>
<dbReference type="AlphaFoldDB" id="A0A2N3IIF8"/>
<keyword evidence="4" id="KW-0788">Thiol protease</keyword>
<dbReference type="InterPro" id="IPR041382">
    <property type="entry name" value="SH3_16"/>
</dbReference>
<dbReference type="PANTHER" id="PTHR47053">
    <property type="entry name" value="MUREIN DD-ENDOPEPTIDASE MEPH-RELATED"/>
    <property type="match status" value="1"/>
</dbReference>
<dbReference type="PROSITE" id="PS51935">
    <property type="entry name" value="NLPC_P60"/>
    <property type="match status" value="1"/>
</dbReference>
<keyword evidence="3" id="KW-0378">Hydrolase</keyword>
<dbReference type="EMBL" id="NKXO01000010">
    <property type="protein sequence ID" value="PKQ70130.1"/>
    <property type="molecule type" value="Genomic_DNA"/>
</dbReference>
<accession>A0A2N3IIF8</accession>
<keyword evidence="7" id="KW-1185">Reference proteome</keyword>
<protein>
    <submittedName>
        <fullName evidence="6">NlpC/P60 family</fullName>
    </submittedName>
</protein>
<evidence type="ECO:0000256" key="4">
    <source>
        <dbReference type="ARBA" id="ARBA00022807"/>
    </source>
</evidence>
<evidence type="ECO:0000259" key="5">
    <source>
        <dbReference type="PROSITE" id="PS51935"/>
    </source>
</evidence>
<evidence type="ECO:0000256" key="3">
    <source>
        <dbReference type="ARBA" id="ARBA00022801"/>
    </source>
</evidence>
<reference evidence="6 7" key="1">
    <citation type="submission" date="2017-06" db="EMBL/GenBank/DDBJ databases">
        <title>Raineya orbicola gen. nov., sp. nov. a slightly thermophilic bacterium of the phylum Bacteroidetes and the description of Raineyaceae fam. nov.</title>
        <authorList>
            <person name="Albuquerque L."/>
            <person name="Polonia A.R.M."/>
            <person name="Barroso C."/>
            <person name="Froufe H.J.C."/>
            <person name="Lage O."/>
            <person name="Lobo-Da-Cunha A."/>
            <person name="Egas C."/>
            <person name="Da Costa M.S."/>
        </authorList>
    </citation>
    <scope>NUCLEOTIDE SEQUENCE [LARGE SCALE GENOMIC DNA]</scope>
    <source>
        <strain evidence="6 7">SPSPC-11</strain>
    </source>
</reference>
<dbReference type="GO" id="GO:0006508">
    <property type="term" value="P:proteolysis"/>
    <property type="evidence" value="ECO:0007669"/>
    <property type="project" value="UniProtKB-KW"/>
</dbReference>
<evidence type="ECO:0000256" key="1">
    <source>
        <dbReference type="ARBA" id="ARBA00007074"/>
    </source>
</evidence>
<dbReference type="PANTHER" id="PTHR47053:SF1">
    <property type="entry name" value="MUREIN DD-ENDOPEPTIDASE MEPH-RELATED"/>
    <property type="match status" value="1"/>
</dbReference>
<dbReference type="Pfam" id="PF18348">
    <property type="entry name" value="SH3_16"/>
    <property type="match status" value="1"/>
</dbReference>
<dbReference type="OrthoDB" id="9813368at2"/>
<dbReference type="Pfam" id="PF00877">
    <property type="entry name" value="NLPC_P60"/>
    <property type="match status" value="1"/>
</dbReference>
<organism evidence="6 7">
    <name type="scientific">Raineya orbicola</name>
    <dbReference type="NCBI Taxonomy" id="2016530"/>
    <lineage>
        <taxon>Bacteria</taxon>
        <taxon>Pseudomonadati</taxon>
        <taxon>Bacteroidota</taxon>
        <taxon>Cytophagia</taxon>
        <taxon>Cytophagales</taxon>
        <taxon>Raineyaceae</taxon>
        <taxon>Raineya</taxon>
    </lineage>
</organism>
<comment type="similarity">
    <text evidence="1">Belongs to the peptidase C40 family.</text>
</comment>
<sequence>MMFPFGICLLDIVPLRADPSDKAEQVTQLRFGEVLEVLEISENQKWLKVQNFLDKYVGWVDALQIKPISESFFERYTQNLTAHAIVSSIHAQAIELDEKRNFVNTTWISKGAILPFYQIRKDKAIIKPRDTYFFEIDSISFRFRGNVYSRNEFSDKDLVNRAMAYQNVPYLWGGKSFWGLDCSGFVQEVWKTFGIYLPRDAYQQANLGTEVKFSDLKTADIAFFQRENRVIHTGIVWVKNRVIHIIHARGRVRVDRLDETGILDVETQTYSHFNHSFRRIV</sequence>
<keyword evidence="2" id="KW-0645">Protease</keyword>
<proteinExistence type="inferred from homology"/>
<dbReference type="Gene3D" id="2.30.30.40">
    <property type="entry name" value="SH3 Domains"/>
    <property type="match status" value="1"/>
</dbReference>
<gene>
    <name evidence="6" type="ORF">Rain11_0790</name>
</gene>
<dbReference type="Proteomes" id="UP000233387">
    <property type="component" value="Unassembled WGS sequence"/>
</dbReference>
<dbReference type="InterPro" id="IPR000064">
    <property type="entry name" value="NLP_P60_dom"/>
</dbReference>
<dbReference type="InterPro" id="IPR051202">
    <property type="entry name" value="Peptidase_C40"/>
</dbReference>
<dbReference type="SUPFAM" id="SSF54001">
    <property type="entry name" value="Cysteine proteinases"/>
    <property type="match status" value="1"/>
</dbReference>
<dbReference type="RefSeq" id="WP_101358054.1">
    <property type="nucleotide sequence ID" value="NZ_NKXO01000010.1"/>
</dbReference>
<dbReference type="InterPro" id="IPR038765">
    <property type="entry name" value="Papain-like_cys_pep_sf"/>
</dbReference>
<comment type="caution">
    <text evidence="6">The sequence shown here is derived from an EMBL/GenBank/DDBJ whole genome shotgun (WGS) entry which is preliminary data.</text>
</comment>
<evidence type="ECO:0000313" key="7">
    <source>
        <dbReference type="Proteomes" id="UP000233387"/>
    </source>
</evidence>
<evidence type="ECO:0000256" key="2">
    <source>
        <dbReference type="ARBA" id="ARBA00022670"/>
    </source>
</evidence>
<name>A0A2N3IIF8_9BACT</name>
<feature type="domain" description="NlpC/P60" evidence="5">
    <location>
        <begin position="152"/>
        <end position="281"/>
    </location>
</feature>
<evidence type="ECO:0000313" key="6">
    <source>
        <dbReference type="EMBL" id="PKQ70130.1"/>
    </source>
</evidence>